<dbReference type="EMBL" id="LAHO01000010">
    <property type="protein sequence ID" value="KKO45353.1"/>
    <property type="molecule type" value="Genomic_DNA"/>
</dbReference>
<gene>
    <name evidence="2" type="ORF">WG68_11595</name>
</gene>
<keyword evidence="1" id="KW-0472">Membrane</keyword>
<dbReference type="Proteomes" id="UP000034228">
    <property type="component" value="Unassembled WGS sequence"/>
</dbReference>
<proteinExistence type="predicted"/>
<dbReference type="Pfam" id="PF19667">
    <property type="entry name" value="DUF6170"/>
    <property type="match status" value="1"/>
</dbReference>
<feature type="transmembrane region" description="Helical" evidence="1">
    <location>
        <begin position="37"/>
        <end position="56"/>
    </location>
</feature>
<evidence type="ECO:0000313" key="3">
    <source>
        <dbReference type="Proteomes" id="UP000034228"/>
    </source>
</evidence>
<comment type="caution">
    <text evidence="2">The sequence shown here is derived from an EMBL/GenBank/DDBJ whole genome shotgun (WGS) entry which is preliminary data.</text>
</comment>
<feature type="transmembrane region" description="Helical" evidence="1">
    <location>
        <begin position="62"/>
        <end position="85"/>
    </location>
</feature>
<sequence>MLYFNSQKIPELQGLNFAQRMQVVRTAADKLPTPTKVALNTLKLLILFGLFILVARADGWAIAAYILLLVLAYPLITRPITYALCHSQFSAVRRQLFERANQAQD</sequence>
<dbReference type="RefSeq" id="WP_046557849.1">
    <property type="nucleotide sequence ID" value="NZ_LAHO01000010.1"/>
</dbReference>
<reference evidence="2 3" key="1">
    <citation type="submission" date="2015-03" db="EMBL/GenBank/DDBJ databases">
        <title>Draft genome sequences of two protease-producing strains of Arsukibacterium isolated from two cold and alkaline environments.</title>
        <authorList>
            <person name="Lylloff J.E."/>
            <person name="Skov L.B."/>
            <person name="Jepsen M."/>
            <person name="Hallin P.F."/>
            <person name="Sorensen S.J."/>
            <person name="Stougaard P."/>
            <person name="Glaring M.A."/>
        </authorList>
    </citation>
    <scope>NUCLEOTIDE SEQUENCE [LARGE SCALE GENOMIC DNA]</scope>
    <source>
        <strain evidence="2 3">GCM72</strain>
    </source>
</reference>
<accession>A0A0M2V863</accession>
<evidence type="ECO:0000313" key="2">
    <source>
        <dbReference type="EMBL" id="KKO45353.1"/>
    </source>
</evidence>
<organism evidence="2 3">
    <name type="scientific">Arsukibacterium ikkense</name>
    <dbReference type="NCBI Taxonomy" id="336831"/>
    <lineage>
        <taxon>Bacteria</taxon>
        <taxon>Pseudomonadati</taxon>
        <taxon>Pseudomonadota</taxon>
        <taxon>Gammaproteobacteria</taxon>
        <taxon>Chromatiales</taxon>
        <taxon>Chromatiaceae</taxon>
        <taxon>Arsukibacterium</taxon>
    </lineage>
</organism>
<dbReference type="OrthoDB" id="6314641at2"/>
<dbReference type="InterPro" id="IPR046168">
    <property type="entry name" value="DUF6170"/>
</dbReference>
<protein>
    <submittedName>
        <fullName evidence="2">Uncharacterized protein</fullName>
    </submittedName>
</protein>
<dbReference type="AlphaFoldDB" id="A0A0M2V863"/>
<keyword evidence="1" id="KW-1133">Transmembrane helix</keyword>
<dbReference type="PATRIC" id="fig|336831.14.peg.534"/>
<evidence type="ECO:0000256" key="1">
    <source>
        <dbReference type="SAM" id="Phobius"/>
    </source>
</evidence>
<name>A0A0M2V863_9GAMM</name>
<keyword evidence="3" id="KW-1185">Reference proteome</keyword>
<keyword evidence="1" id="KW-0812">Transmembrane</keyword>